<keyword evidence="3" id="KW-1185">Reference proteome</keyword>
<name>A0A3Q3GF98_9LABR</name>
<evidence type="ECO:0000256" key="1">
    <source>
        <dbReference type="SAM" id="SignalP"/>
    </source>
</evidence>
<feature type="signal peptide" evidence="1">
    <location>
        <begin position="1"/>
        <end position="18"/>
    </location>
</feature>
<evidence type="ECO:0000313" key="2">
    <source>
        <dbReference type="Ensembl" id="ENSLBEP00000031967.1"/>
    </source>
</evidence>
<dbReference type="InParanoid" id="A0A3Q3GF98"/>
<feature type="chain" id="PRO_5018625307" evidence="1">
    <location>
        <begin position="19"/>
        <end position="60"/>
    </location>
</feature>
<dbReference type="Proteomes" id="UP000261660">
    <property type="component" value="Unplaced"/>
</dbReference>
<proteinExistence type="predicted"/>
<dbReference type="AlphaFoldDB" id="A0A3Q3GF98"/>
<keyword evidence="1" id="KW-0732">Signal</keyword>
<evidence type="ECO:0000313" key="3">
    <source>
        <dbReference type="Proteomes" id="UP000261660"/>
    </source>
</evidence>
<protein>
    <submittedName>
        <fullName evidence="2">Uncharacterized protein</fullName>
    </submittedName>
</protein>
<reference evidence="2" key="1">
    <citation type="submission" date="2025-08" db="UniProtKB">
        <authorList>
            <consortium name="Ensembl"/>
        </authorList>
    </citation>
    <scope>IDENTIFICATION</scope>
</reference>
<sequence>CLPLITMIRLRWWWLGVGRWLWDDTVRWWWLGVGRWFRDDTVRWWWLGVGRWQQSQAECC</sequence>
<accession>A0A3Q3GF98</accession>
<reference evidence="2" key="2">
    <citation type="submission" date="2025-09" db="UniProtKB">
        <authorList>
            <consortium name="Ensembl"/>
        </authorList>
    </citation>
    <scope>IDENTIFICATION</scope>
</reference>
<organism evidence="2 3">
    <name type="scientific">Labrus bergylta</name>
    <name type="common">ballan wrasse</name>
    <dbReference type="NCBI Taxonomy" id="56723"/>
    <lineage>
        <taxon>Eukaryota</taxon>
        <taxon>Metazoa</taxon>
        <taxon>Chordata</taxon>
        <taxon>Craniata</taxon>
        <taxon>Vertebrata</taxon>
        <taxon>Euteleostomi</taxon>
        <taxon>Actinopterygii</taxon>
        <taxon>Neopterygii</taxon>
        <taxon>Teleostei</taxon>
        <taxon>Neoteleostei</taxon>
        <taxon>Acanthomorphata</taxon>
        <taxon>Eupercaria</taxon>
        <taxon>Labriformes</taxon>
        <taxon>Labridae</taxon>
        <taxon>Labrus</taxon>
    </lineage>
</organism>
<dbReference type="Ensembl" id="ENSLBET00000033407.1">
    <property type="protein sequence ID" value="ENSLBEP00000031967.1"/>
    <property type="gene ID" value="ENSLBEG00000024115.1"/>
</dbReference>